<dbReference type="Gene3D" id="3.30.450.20">
    <property type="entry name" value="PAS domain"/>
    <property type="match status" value="1"/>
</dbReference>
<dbReference type="GO" id="GO:0005886">
    <property type="term" value="C:plasma membrane"/>
    <property type="evidence" value="ECO:0007669"/>
    <property type="project" value="TreeGrafter"/>
</dbReference>
<dbReference type="OrthoDB" id="9812260at2"/>
<organism evidence="6 7">
    <name type="scientific">Photobacterium proteolyticum</name>
    <dbReference type="NCBI Taxonomy" id="1903952"/>
    <lineage>
        <taxon>Bacteria</taxon>
        <taxon>Pseudomonadati</taxon>
        <taxon>Pseudomonadota</taxon>
        <taxon>Gammaproteobacteria</taxon>
        <taxon>Vibrionales</taxon>
        <taxon>Vibrionaceae</taxon>
        <taxon>Photobacterium</taxon>
    </lineage>
</organism>
<proteinExistence type="predicted"/>
<dbReference type="SUPFAM" id="SSF55073">
    <property type="entry name" value="Nucleotide cyclase"/>
    <property type="match status" value="1"/>
</dbReference>
<accession>A0A1Q9G778</accession>
<dbReference type="RefSeq" id="WP_075768143.1">
    <property type="nucleotide sequence ID" value="NZ_MJIL01000099.1"/>
</dbReference>
<evidence type="ECO:0000313" key="7">
    <source>
        <dbReference type="Proteomes" id="UP000186905"/>
    </source>
</evidence>
<dbReference type="Proteomes" id="UP000186905">
    <property type="component" value="Unassembled WGS sequence"/>
</dbReference>
<dbReference type="GO" id="GO:0043709">
    <property type="term" value="P:cell adhesion involved in single-species biofilm formation"/>
    <property type="evidence" value="ECO:0007669"/>
    <property type="project" value="TreeGrafter"/>
</dbReference>
<dbReference type="InterPro" id="IPR035965">
    <property type="entry name" value="PAS-like_dom_sf"/>
</dbReference>
<dbReference type="SMART" id="SM00267">
    <property type="entry name" value="GGDEF"/>
    <property type="match status" value="1"/>
</dbReference>
<dbReference type="EC" id="2.7.7.65" evidence="2"/>
<dbReference type="InterPro" id="IPR013656">
    <property type="entry name" value="PAS_4"/>
</dbReference>
<dbReference type="NCBIfam" id="TIGR00254">
    <property type="entry name" value="GGDEF"/>
    <property type="match status" value="1"/>
</dbReference>
<dbReference type="STRING" id="1903952.BIT28_11485"/>
<comment type="caution">
    <text evidence="6">The sequence shown here is derived from an EMBL/GenBank/DDBJ whole genome shotgun (WGS) entry which is preliminary data.</text>
</comment>
<comment type="cofactor">
    <cofactor evidence="1">
        <name>Mg(2+)</name>
        <dbReference type="ChEBI" id="CHEBI:18420"/>
    </cofactor>
</comment>
<comment type="catalytic activity">
    <reaction evidence="3">
        <text>2 GTP = 3',3'-c-di-GMP + 2 diphosphate</text>
        <dbReference type="Rhea" id="RHEA:24898"/>
        <dbReference type="ChEBI" id="CHEBI:33019"/>
        <dbReference type="ChEBI" id="CHEBI:37565"/>
        <dbReference type="ChEBI" id="CHEBI:58805"/>
        <dbReference type="EC" id="2.7.7.65"/>
    </reaction>
</comment>
<dbReference type="Pfam" id="PF08448">
    <property type="entry name" value="PAS_4"/>
    <property type="match status" value="1"/>
</dbReference>
<dbReference type="PROSITE" id="PS50887">
    <property type="entry name" value="GGDEF"/>
    <property type="match status" value="1"/>
</dbReference>
<dbReference type="Gene3D" id="3.30.70.270">
    <property type="match status" value="1"/>
</dbReference>
<dbReference type="SUPFAM" id="SSF55785">
    <property type="entry name" value="PYP-like sensor domain (PAS domain)"/>
    <property type="match status" value="1"/>
</dbReference>
<evidence type="ECO:0000256" key="2">
    <source>
        <dbReference type="ARBA" id="ARBA00012528"/>
    </source>
</evidence>
<dbReference type="PANTHER" id="PTHR45138">
    <property type="entry name" value="REGULATORY COMPONENTS OF SENSORY TRANSDUCTION SYSTEM"/>
    <property type="match status" value="1"/>
</dbReference>
<sequence>MNQVALADFHLTMQVMDNIDAGVVIIDKEYNVWAWNTFMQAYSGITSEQIMGKNLFDVVDDLPVKWLKNKIASTFKLRMRSFSCWEDRPSIFNFSNFSPVTGGSSLMFQNMTLTPLKSLSGELSHICLTITDVSDIAKNKTHLRESNEQLTHLSMTDRLTQLYNRGHWEACLAEEFERCRKANIPSTLVMFDIDHFKKVNDTFGHIAGDGVIRKVSSLLRRTKRHSDIAGRYGGEEFGVILPGTSAELGLYFTERLRSRVEDASVAVDVRNISVTISLGVCEWAPWMSSYEKWLELSDSALYESKQNGRNQTTVYTRELCQEQEKSLRAVSG</sequence>
<evidence type="ECO:0000256" key="3">
    <source>
        <dbReference type="ARBA" id="ARBA00034247"/>
    </source>
</evidence>
<dbReference type="CDD" id="cd01949">
    <property type="entry name" value="GGDEF"/>
    <property type="match status" value="1"/>
</dbReference>
<dbReference type="Pfam" id="PF00990">
    <property type="entry name" value="GGDEF"/>
    <property type="match status" value="1"/>
</dbReference>
<dbReference type="InterPro" id="IPR050469">
    <property type="entry name" value="Diguanylate_Cyclase"/>
</dbReference>
<dbReference type="GO" id="GO:1902201">
    <property type="term" value="P:negative regulation of bacterial-type flagellum-dependent cell motility"/>
    <property type="evidence" value="ECO:0007669"/>
    <property type="project" value="TreeGrafter"/>
</dbReference>
<dbReference type="FunFam" id="3.30.70.270:FF:000001">
    <property type="entry name" value="Diguanylate cyclase domain protein"/>
    <property type="match status" value="1"/>
</dbReference>
<evidence type="ECO:0000259" key="4">
    <source>
        <dbReference type="PROSITE" id="PS50112"/>
    </source>
</evidence>
<protein>
    <recommendedName>
        <fullName evidence="2">diguanylate cyclase</fullName>
        <ecNumber evidence="2">2.7.7.65</ecNumber>
    </recommendedName>
</protein>
<dbReference type="InterPro" id="IPR029787">
    <property type="entry name" value="Nucleotide_cyclase"/>
</dbReference>
<dbReference type="PANTHER" id="PTHR45138:SF9">
    <property type="entry name" value="DIGUANYLATE CYCLASE DGCM-RELATED"/>
    <property type="match status" value="1"/>
</dbReference>
<dbReference type="AlphaFoldDB" id="A0A1Q9G778"/>
<evidence type="ECO:0000256" key="1">
    <source>
        <dbReference type="ARBA" id="ARBA00001946"/>
    </source>
</evidence>
<evidence type="ECO:0000259" key="5">
    <source>
        <dbReference type="PROSITE" id="PS50887"/>
    </source>
</evidence>
<dbReference type="InterPro" id="IPR043128">
    <property type="entry name" value="Rev_trsase/Diguanyl_cyclase"/>
</dbReference>
<dbReference type="EMBL" id="MJIL01000099">
    <property type="protein sequence ID" value="OLQ70142.1"/>
    <property type="molecule type" value="Genomic_DNA"/>
</dbReference>
<feature type="domain" description="GGDEF" evidence="5">
    <location>
        <begin position="184"/>
        <end position="317"/>
    </location>
</feature>
<dbReference type="GO" id="GO:0052621">
    <property type="term" value="F:diguanylate cyclase activity"/>
    <property type="evidence" value="ECO:0007669"/>
    <property type="project" value="UniProtKB-EC"/>
</dbReference>
<reference evidence="6 7" key="1">
    <citation type="submission" date="2016-09" db="EMBL/GenBank/DDBJ databases">
        <title>Photobacterium proteolyticum sp. nov. a protease producing bacterium isolated from ocean sediments of Laizhou Bay.</title>
        <authorList>
            <person name="Li Y."/>
        </authorList>
    </citation>
    <scope>NUCLEOTIDE SEQUENCE [LARGE SCALE GENOMIC DNA]</scope>
    <source>
        <strain evidence="6 7">13-12</strain>
    </source>
</reference>
<dbReference type="PROSITE" id="PS50112">
    <property type="entry name" value="PAS"/>
    <property type="match status" value="1"/>
</dbReference>
<evidence type="ECO:0000313" key="6">
    <source>
        <dbReference type="EMBL" id="OLQ70142.1"/>
    </source>
</evidence>
<dbReference type="InterPro" id="IPR000160">
    <property type="entry name" value="GGDEF_dom"/>
</dbReference>
<gene>
    <name evidence="6" type="ORF">BIT28_11485</name>
</gene>
<name>A0A1Q9G778_9GAMM</name>
<keyword evidence="7" id="KW-1185">Reference proteome</keyword>
<dbReference type="InterPro" id="IPR000014">
    <property type="entry name" value="PAS"/>
</dbReference>
<feature type="domain" description="PAS" evidence="4">
    <location>
        <begin position="14"/>
        <end position="59"/>
    </location>
</feature>